<dbReference type="EMBL" id="QRGO01000002">
    <property type="protein sequence ID" value="RDV02338.1"/>
    <property type="molecule type" value="Genomic_DNA"/>
</dbReference>
<dbReference type="SUPFAM" id="SSF52540">
    <property type="entry name" value="P-loop containing nucleoside triphosphate hydrolases"/>
    <property type="match status" value="1"/>
</dbReference>
<dbReference type="InterPro" id="IPR011890">
    <property type="entry name" value="SMC_prok"/>
</dbReference>
<comment type="subunit">
    <text evidence="7">Homodimer.</text>
</comment>
<sequence length="1150" mass="125980">MILTRLRLLGFKSFVEPTDFVIEPGLTGVVGPNGCGKSNLVEALRWVMGENSYKSMRASSMDDVIFSGSNTRPARNNAEVAILIDNKERSAPAQFNDTDQLEIARRIERESGSAYRINGKEVRARDVQIVFADASTGARSPALVHQGRIGEIIQAKPEQRRRVLEEAAGVSGLHARRHEAELRLKAAEANLLRIEDVIGQLAGQMEALRKQAKQAIRYRTVSAQVRKTEATLYHLRWTAANVEQAAAEHAKDLCVREVAARTEAQAEASVRQTNLAATLPPLREAEARAGAALHRLNIAMQELDREEQRAKDRISELDKRLVQFAADAEREQKLVADADAAIARLAAEEEMIKAEAAESAGRRSGVDARVDEASNALAAAEKVFSELTARLADLTAQRNQLESAMRQHRDRAGKIEAEMAEITREIETLSGHSGPDLAALTAQVEDLQQALAIAENAAIDAEAAHAAARAALEASRNPLTEAERRVQRLETEAKTLSKVLAVESKNLWPPVMDNITVDKGFEKALGAALGDDLDAPIDATAPMRWVGSTVDANDPALPDGASPLSAHVRAPEELTRRLNQIGVVDKEAGPRLAAQLRPGQRLVSPEGDLWRWDGFAAAAHAPTGAARRLAERARLAEIESELEVARADAESARRHSEAAQAALTAAAAAEQEHRNAGRERQREVNAARDRHEVAEREVNRNAARLSALTEAHARLTANHDEATTGTAQAETALAALAPAADLEAELATVRDDIAAKRAHLAEVRAEQQAIVREAEIADRRLRQVGEEKDGWFTRQESARGQTETLSQRIAEAQRDRTELENAPQVFAEKREALISEVQLAEADRRECADRLQEAENALGEADRDARAALEAASTAREEAARAEERFEASKRRLADIAREIHDMLEVEPQGVAELAELTEGEALPDLAEIEATLERLRRERERLGAVNLRAEEELVEVETQHTSLTAERDDLVEAIKKLRLGIQSLNREARERLMASFQQVNTHFQQLFTKLFNGGTAELQLIESDDPLEAGLEILAKPPGKKPATLSLLSGGEQALTAMALIFAVFLTNPAPICVLDEVDAPLDDHNVERFCDMLDEMTQSTDTRFVIITHNPITMARMNRLFGVTMAERGVSQLVSVDLEAAVRFREAG</sequence>
<feature type="coiled-coil region" evidence="7">
    <location>
        <begin position="926"/>
        <end position="988"/>
    </location>
</feature>
<evidence type="ECO:0000256" key="2">
    <source>
        <dbReference type="ARBA" id="ARBA00022490"/>
    </source>
</evidence>
<organism evidence="11 12">
    <name type="scientific">Undibacter mobilis</name>
    <dbReference type="NCBI Taxonomy" id="2292256"/>
    <lineage>
        <taxon>Bacteria</taxon>
        <taxon>Pseudomonadati</taxon>
        <taxon>Pseudomonadota</taxon>
        <taxon>Alphaproteobacteria</taxon>
        <taxon>Hyphomicrobiales</taxon>
        <taxon>Nitrobacteraceae</taxon>
        <taxon>Undibacter</taxon>
    </lineage>
</organism>
<evidence type="ECO:0000313" key="12">
    <source>
        <dbReference type="Proteomes" id="UP000263993"/>
    </source>
</evidence>
<dbReference type="HAMAP" id="MF_01894">
    <property type="entry name" value="Smc_prok"/>
    <property type="match status" value="1"/>
</dbReference>
<dbReference type="GO" id="GO:0005524">
    <property type="term" value="F:ATP binding"/>
    <property type="evidence" value="ECO:0007669"/>
    <property type="project" value="UniProtKB-UniRule"/>
</dbReference>
<comment type="similarity">
    <text evidence="7">Belongs to the SMC family.</text>
</comment>
<evidence type="ECO:0000259" key="9">
    <source>
        <dbReference type="Pfam" id="PF02463"/>
    </source>
</evidence>
<dbReference type="GO" id="GO:0007062">
    <property type="term" value="P:sister chromatid cohesion"/>
    <property type="evidence" value="ECO:0007669"/>
    <property type="project" value="InterPro"/>
</dbReference>
<dbReference type="PANTHER" id="PTHR43977">
    <property type="entry name" value="STRUCTURAL MAINTENANCE OF CHROMOSOMES PROTEIN 3"/>
    <property type="match status" value="1"/>
</dbReference>
<dbReference type="RefSeq" id="WP_115518459.1">
    <property type="nucleotide sequence ID" value="NZ_QRGO01000002.1"/>
</dbReference>
<feature type="domain" description="SMC hinge" evidence="10">
    <location>
        <begin position="505"/>
        <end position="541"/>
    </location>
</feature>
<evidence type="ECO:0000256" key="1">
    <source>
        <dbReference type="ARBA" id="ARBA00004496"/>
    </source>
</evidence>
<evidence type="ECO:0000256" key="7">
    <source>
        <dbReference type="HAMAP-Rule" id="MF_01894"/>
    </source>
</evidence>
<dbReference type="Pfam" id="PF06470">
    <property type="entry name" value="SMC_hinge"/>
    <property type="match status" value="1"/>
</dbReference>
<dbReference type="AlphaFoldDB" id="A0A371B424"/>
<evidence type="ECO:0000256" key="4">
    <source>
        <dbReference type="ARBA" id="ARBA00022840"/>
    </source>
</evidence>
<dbReference type="GO" id="GO:0005694">
    <property type="term" value="C:chromosome"/>
    <property type="evidence" value="ECO:0007669"/>
    <property type="project" value="InterPro"/>
</dbReference>
<dbReference type="Gene3D" id="3.40.50.300">
    <property type="entry name" value="P-loop containing nucleotide triphosphate hydrolases"/>
    <property type="match status" value="2"/>
</dbReference>
<feature type="domain" description="RecF/RecN/SMC N-terminal" evidence="9">
    <location>
        <begin position="3"/>
        <end position="1133"/>
    </location>
</feature>
<name>A0A371B424_9BRAD</name>
<feature type="coiled-coil region" evidence="7">
    <location>
        <begin position="293"/>
        <end position="499"/>
    </location>
</feature>
<evidence type="ECO:0000256" key="6">
    <source>
        <dbReference type="ARBA" id="ARBA00023125"/>
    </source>
</evidence>
<feature type="coiled-coil region" evidence="7">
    <location>
        <begin position="170"/>
        <end position="197"/>
    </location>
</feature>
<feature type="coiled-coil region" evidence="7">
    <location>
        <begin position="802"/>
        <end position="899"/>
    </location>
</feature>
<dbReference type="GO" id="GO:0016887">
    <property type="term" value="F:ATP hydrolysis activity"/>
    <property type="evidence" value="ECO:0007669"/>
    <property type="project" value="InterPro"/>
</dbReference>
<dbReference type="InterPro" id="IPR003395">
    <property type="entry name" value="RecF/RecN/SMC_N"/>
</dbReference>
<dbReference type="GO" id="GO:0030261">
    <property type="term" value="P:chromosome condensation"/>
    <property type="evidence" value="ECO:0007669"/>
    <property type="project" value="InterPro"/>
</dbReference>
<dbReference type="OrthoDB" id="9808768at2"/>
<dbReference type="PIRSF" id="PIRSF005719">
    <property type="entry name" value="SMC"/>
    <property type="match status" value="1"/>
</dbReference>
<dbReference type="GO" id="GO:0003677">
    <property type="term" value="F:DNA binding"/>
    <property type="evidence" value="ECO:0007669"/>
    <property type="project" value="UniProtKB-UniRule"/>
</dbReference>
<evidence type="ECO:0000256" key="5">
    <source>
        <dbReference type="ARBA" id="ARBA00023054"/>
    </source>
</evidence>
<feature type="binding site" evidence="7">
    <location>
        <begin position="32"/>
        <end position="39"/>
    </location>
    <ligand>
        <name>ATP</name>
        <dbReference type="ChEBI" id="CHEBI:30616"/>
    </ligand>
</feature>
<evidence type="ECO:0000313" key="11">
    <source>
        <dbReference type="EMBL" id="RDV02338.1"/>
    </source>
</evidence>
<dbReference type="InterPro" id="IPR027417">
    <property type="entry name" value="P-loop_NTPase"/>
</dbReference>
<feature type="compositionally biased region" description="Basic and acidic residues" evidence="8">
    <location>
        <begin position="670"/>
        <end position="691"/>
    </location>
</feature>
<dbReference type="Pfam" id="PF02463">
    <property type="entry name" value="SMC_N"/>
    <property type="match status" value="1"/>
</dbReference>
<dbReference type="SUPFAM" id="SSF75553">
    <property type="entry name" value="Smc hinge domain"/>
    <property type="match status" value="1"/>
</dbReference>
<keyword evidence="2 7" id="KW-0963">Cytoplasm</keyword>
<proteinExistence type="inferred from homology"/>
<reference evidence="12" key="1">
    <citation type="submission" date="2018-08" db="EMBL/GenBank/DDBJ databases">
        <authorList>
            <person name="Kim S.-J."/>
            <person name="Jung G.-Y."/>
        </authorList>
    </citation>
    <scope>NUCLEOTIDE SEQUENCE [LARGE SCALE GENOMIC DNA]</scope>
    <source>
        <strain evidence="12">GY_H</strain>
    </source>
</reference>
<dbReference type="InterPro" id="IPR010935">
    <property type="entry name" value="SMC_hinge"/>
</dbReference>
<dbReference type="InterPro" id="IPR024704">
    <property type="entry name" value="SMC"/>
</dbReference>
<comment type="subcellular location">
    <subcellularLocation>
        <location evidence="1 7">Cytoplasm</location>
    </subcellularLocation>
</comment>
<dbReference type="InterPro" id="IPR036277">
    <property type="entry name" value="SMC_hinge_sf"/>
</dbReference>
<dbReference type="FunFam" id="3.40.50.300:FF:000901">
    <property type="entry name" value="Chromosome partition protein Smc"/>
    <property type="match status" value="1"/>
</dbReference>
<keyword evidence="4 7" id="KW-0067">ATP-binding</keyword>
<dbReference type="Proteomes" id="UP000263993">
    <property type="component" value="Unassembled WGS sequence"/>
</dbReference>
<comment type="function">
    <text evidence="7">Required for chromosome condensation and partitioning.</text>
</comment>
<evidence type="ECO:0000256" key="8">
    <source>
        <dbReference type="SAM" id="MobiDB-lite"/>
    </source>
</evidence>
<keyword evidence="12" id="KW-1185">Reference proteome</keyword>
<dbReference type="GO" id="GO:0005737">
    <property type="term" value="C:cytoplasm"/>
    <property type="evidence" value="ECO:0007669"/>
    <property type="project" value="UniProtKB-SubCell"/>
</dbReference>
<feature type="coiled-coil region" evidence="7">
    <location>
        <begin position="628"/>
        <end position="655"/>
    </location>
</feature>
<keyword evidence="3 7" id="KW-0547">Nucleotide-binding</keyword>
<gene>
    <name evidence="7 11" type="primary">smc</name>
    <name evidence="11" type="ORF">DXH78_17325</name>
</gene>
<comment type="caution">
    <text evidence="11">The sequence shown here is derived from an EMBL/GenBank/DDBJ whole genome shotgun (WGS) entry which is preliminary data.</text>
</comment>
<evidence type="ECO:0000256" key="3">
    <source>
        <dbReference type="ARBA" id="ARBA00022741"/>
    </source>
</evidence>
<feature type="region of interest" description="Disordered" evidence="8">
    <location>
        <begin position="666"/>
        <end position="691"/>
    </location>
</feature>
<protein>
    <recommendedName>
        <fullName evidence="7">Chromosome partition protein Smc</fullName>
    </recommendedName>
</protein>
<dbReference type="GO" id="GO:0006260">
    <property type="term" value="P:DNA replication"/>
    <property type="evidence" value="ECO:0007669"/>
    <property type="project" value="UniProtKB-UniRule"/>
</dbReference>
<comment type="domain">
    <text evidence="7">Contains large globular domains required for ATP hydrolysis at each terminus and a third globular domain forming a flexible hinge near the middle of the molecule. These domains are separated by coiled-coil structures.</text>
</comment>
<dbReference type="GO" id="GO:0007059">
    <property type="term" value="P:chromosome segregation"/>
    <property type="evidence" value="ECO:0007669"/>
    <property type="project" value="UniProtKB-UniRule"/>
</dbReference>
<dbReference type="CDD" id="cd03278">
    <property type="entry name" value="ABC_SMC_barmotin"/>
    <property type="match status" value="1"/>
</dbReference>
<dbReference type="NCBIfam" id="TIGR02168">
    <property type="entry name" value="SMC_prok_B"/>
    <property type="match status" value="1"/>
</dbReference>
<accession>A0A371B424</accession>
<evidence type="ECO:0000259" key="10">
    <source>
        <dbReference type="Pfam" id="PF06470"/>
    </source>
</evidence>
<keyword evidence="5 7" id="KW-0175">Coiled coil</keyword>
<dbReference type="Gene3D" id="1.10.287.1490">
    <property type="match status" value="1"/>
</dbReference>
<keyword evidence="6 7" id="KW-0238">DNA-binding</keyword>